<evidence type="ECO:0000256" key="1">
    <source>
        <dbReference type="SAM" id="Phobius"/>
    </source>
</evidence>
<gene>
    <name evidence="2" type="ordered locus">OB2092</name>
</gene>
<accession>Q8EPK9</accession>
<dbReference type="Pfam" id="PF04854">
    <property type="entry name" value="DUF624"/>
    <property type="match status" value="1"/>
</dbReference>
<keyword evidence="3" id="KW-1185">Reference proteome</keyword>
<feature type="transmembrane region" description="Helical" evidence="1">
    <location>
        <begin position="80"/>
        <end position="102"/>
    </location>
</feature>
<keyword evidence="1" id="KW-0472">Membrane</keyword>
<keyword evidence="1" id="KW-1133">Transmembrane helix</keyword>
<dbReference type="STRING" id="221109.gene:10734338"/>
<feature type="transmembrane region" description="Helical" evidence="1">
    <location>
        <begin position="25"/>
        <end position="51"/>
    </location>
</feature>
<evidence type="ECO:0000313" key="2">
    <source>
        <dbReference type="EMBL" id="BAC14048.1"/>
    </source>
</evidence>
<feature type="transmembrane region" description="Helical" evidence="1">
    <location>
        <begin position="108"/>
        <end position="134"/>
    </location>
</feature>
<reference evidence="2 3" key="2">
    <citation type="journal article" date="2002" name="Nucleic Acids Res.">
        <title>Genome sequence of Oceanobacillus iheyensis isolated from the Iheya Ridge and its unexpected adaptive capabilities to extreme environments.</title>
        <authorList>
            <person name="Takami H."/>
            <person name="Takaki Y."/>
            <person name="Uchiyama I."/>
        </authorList>
    </citation>
    <scope>NUCLEOTIDE SEQUENCE [LARGE SCALE GENOMIC DNA]</scope>
    <source>
        <strain evidence="3">DSM 14371 / CIP 107618 / JCM 11309 / KCTC 3954 / HTE831</strain>
    </source>
</reference>
<dbReference type="AlphaFoldDB" id="Q8EPK9"/>
<dbReference type="RefSeq" id="WP_011066487.1">
    <property type="nucleotide sequence ID" value="NC_004193.1"/>
</dbReference>
<dbReference type="Proteomes" id="UP000000822">
    <property type="component" value="Chromosome"/>
</dbReference>
<sequence length="216" mass="25039">MEVGGIWGNFYWLCLWIMRLAYINILWGLFTIFGLIIIGFTPATIAMFTIIRKWLKKETEIPIFNTFFTIYKEEFFKSNIFTIIIGSIGLILLVDLSFLGTISEHPIYPLLLGGLFLCGFIYITLILYIFPLYVNFNLSRWQYIKYSILIGLTNLHYTITMMVAISGLYYLFMRIPGLIPFFSISTTGVTIMGISYLSFKNLDKKRNNQQAQNTLS</sequence>
<dbReference type="HOGENOM" id="CLU_081578_4_0_9"/>
<evidence type="ECO:0000313" key="3">
    <source>
        <dbReference type="Proteomes" id="UP000000822"/>
    </source>
</evidence>
<dbReference type="eggNOG" id="COG5578">
    <property type="taxonomic scope" value="Bacteria"/>
</dbReference>
<dbReference type="KEGG" id="oih:OB2092"/>
<protein>
    <submittedName>
        <fullName evidence="2">Hypothetical conserved protein</fullName>
    </submittedName>
</protein>
<reference evidence="2 3" key="1">
    <citation type="journal article" date="2001" name="FEMS Microbiol. Lett.">
        <title>Oceanobacillus iheyensis gen. nov., sp. nov., a deep-sea extremely halotolerant and alkaliphilic species isolated from a depth of 1050 m on the Iheya Ridge.</title>
        <authorList>
            <person name="Lu J."/>
            <person name="Nogi Y."/>
            <person name="Takami H."/>
        </authorList>
    </citation>
    <scope>NUCLEOTIDE SEQUENCE [LARGE SCALE GENOMIC DNA]</scope>
    <source>
        <strain evidence="3">DSM 14371 / CIP 107618 / JCM 11309 / KCTC 3954 / HTE831</strain>
    </source>
</reference>
<proteinExistence type="predicted"/>
<dbReference type="OrthoDB" id="2182676at2"/>
<feature type="transmembrane region" description="Helical" evidence="1">
    <location>
        <begin position="178"/>
        <end position="199"/>
    </location>
</feature>
<dbReference type="EMBL" id="BA000028">
    <property type="protein sequence ID" value="BAC14048.1"/>
    <property type="molecule type" value="Genomic_DNA"/>
</dbReference>
<feature type="transmembrane region" description="Helical" evidence="1">
    <location>
        <begin position="146"/>
        <end position="172"/>
    </location>
</feature>
<dbReference type="PhylomeDB" id="Q8EPK9"/>
<dbReference type="InterPro" id="IPR006938">
    <property type="entry name" value="DUF624"/>
</dbReference>
<keyword evidence="1" id="KW-0812">Transmembrane</keyword>
<name>Q8EPK9_OCEIH</name>
<organism evidence="2 3">
    <name type="scientific">Oceanobacillus iheyensis (strain DSM 14371 / CIP 107618 / JCM 11309 / KCTC 3954 / HTE831)</name>
    <dbReference type="NCBI Taxonomy" id="221109"/>
    <lineage>
        <taxon>Bacteria</taxon>
        <taxon>Bacillati</taxon>
        <taxon>Bacillota</taxon>
        <taxon>Bacilli</taxon>
        <taxon>Bacillales</taxon>
        <taxon>Bacillaceae</taxon>
        <taxon>Oceanobacillus</taxon>
    </lineage>
</organism>